<evidence type="ECO:0000256" key="7">
    <source>
        <dbReference type="SAM" id="Phobius"/>
    </source>
</evidence>
<dbReference type="PANTHER" id="PTHR30506:SF3">
    <property type="entry name" value="UPF0126 INNER MEMBRANE PROTEIN YADS-RELATED"/>
    <property type="match status" value="1"/>
</dbReference>
<dbReference type="AlphaFoldDB" id="A0A2Z6DVP2"/>
<dbReference type="OrthoDB" id="9791874at2"/>
<evidence type="ECO:0000313" key="10">
    <source>
        <dbReference type="Proteomes" id="UP000262004"/>
    </source>
</evidence>
<dbReference type="Pfam" id="PF03458">
    <property type="entry name" value="Gly_transporter"/>
    <property type="match status" value="2"/>
</dbReference>
<feature type="domain" description="Glycine transporter" evidence="8">
    <location>
        <begin position="100"/>
        <end position="172"/>
    </location>
</feature>
<dbReference type="RefSeq" id="WP_119334350.1">
    <property type="nucleotide sequence ID" value="NZ_AP018558.1"/>
</dbReference>
<keyword evidence="5 7" id="KW-1133">Transmembrane helix</keyword>
<evidence type="ECO:0000256" key="5">
    <source>
        <dbReference type="ARBA" id="ARBA00022989"/>
    </source>
</evidence>
<protein>
    <recommendedName>
        <fullName evidence="8">Glycine transporter domain-containing protein</fullName>
    </recommendedName>
</protein>
<evidence type="ECO:0000259" key="8">
    <source>
        <dbReference type="Pfam" id="PF03458"/>
    </source>
</evidence>
<dbReference type="Proteomes" id="UP000262004">
    <property type="component" value="Chromosome"/>
</dbReference>
<dbReference type="EMBL" id="AP018558">
    <property type="protein sequence ID" value="BBD76516.1"/>
    <property type="molecule type" value="Genomic_DNA"/>
</dbReference>
<evidence type="ECO:0000313" key="9">
    <source>
        <dbReference type="EMBL" id="BBD76516.1"/>
    </source>
</evidence>
<evidence type="ECO:0000256" key="3">
    <source>
        <dbReference type="ARBA" id="ARBA00022475"/>
    </source>
</evidence>
<organism evidence="9 10">
    <name type="scientific">Hydrogenophilus thermoluteolus</name>
    <name type="common">Pseudomonas hydrogenothermophila</name>
    <dbReference type="NCBI Taxonomy" id="297"/>
    <lineage>
        <taxon>Bacteria</taxon>
        <taxon>Pseudomonadati</taxon>
        <taxon>Pseudomonadota</taxon>
        <taxon>Hydrogenophilia</taxon>
        <taxon>Hydrogenophilales</taxon>
        <taxon>Hydrogenophilaceae</taxon>
        <taxon>Hydrogenophilus</taxon>
    </lineage>
</organism>
<feature type="transmembrane region" description="Helical" evidence="7">
    <location>
        <begin position="60"/>
        <end position="85"/>
    </location>
</feature>
<proteinExistence type="inferred from homology"/>
<dbReference type="InterPro" id="IPR005115">
    <property type="entry name" value="Gly_transporter"/>
</dbReference>
<feature type="transmembrane region" description="Helical" evidence="7">
    <location>
        <begin position="182"/>
        <end position="201"/>
    </location>
</feature>
<comment type="subcellular location">
    <subcellularLocation>
        <location evidence="1">Cell membrane</location>
        <topology evidence="1">Multi-pass membrane protein</topology>
    </subcellularLocation>
</comment>
<keyword evidence="10" id="KW-1185">Reference proteome</keyword>
<name>A0A2Z6DVP2_HYDTE</name>
<keyword evidence="6 7" id="KW-0472">Membrane</keyword>
<evidence type="ECO:0000256" key="1">
    <source>
        <dbReference type="ARBA" id="ARBA00004651"/>
    </source>
</evidence>
<keyword evidence="3" id="KW-1003">Cell membrane</keyword>
<gene>
    <name evidence="9" type="ORF">HPTL_0246</name>
</gene>
<evidence type="ECO:0000256" key="2">
    <source>
        <dbReference type="ARBA" id="ARBA00008193"/>
    </source>
</evidence>
<evidence type="ECO:0000256" key="6">
    <source>
        <dbReference type="ARBA" id="ARBA00023136"/>
    </source>
</evidence>
<sequence length="211" mass="22467">MAISSLLLWLDYFGVVVFALSGAIVAAQKRLDPVGLMLAATVTGIGGGTLRDLLLDRPVFWLAAWHYVALTAGTALFLYALGWFAPRFSRWLTANRALDWFDAVGLSVFCLIGAQAALAANANGFIAVIMGVMTASFGGLIRDILCNEIPMILHREIYATAAAAGAAAFVLTEGWLAHEVALMIGAAVAFSLRAMGIVRGWHLPAYPTLPE</sequence>
<keyword evidence="4 7" id="KW-0812">Transmembrane</keyword>
<accession>A0A2Z6DVP2</accession>
<feature type="transmembrane region" description="Helical" evidence="7">
    <location>
        <begin position="157"/>
        <end position="176"/>
    </location>
</feature>
<reference evidence="9 10" key="1">
    <citation type="submission" date="2018-04" db="EMBL/GenBank/DDBJ databases">
        <title>Complete genome sequence of Hydrogenophilus thermoluteolus TH-1.</title>
        <authorList>
            <person name="Arai H."/>
        </authorList>
    </citation>
    <scope>NUCLEOTIDE SEQUENCE [LARGE SCALE GENOMIC DNA]</scope>
    <source>
        <strain evidence="9 10">TH-1</strain>
    </source>
</reference>
<feature type="transmembrane region" description="Helical" evidence="7">
    <location>
        <begin position="6"/>
        <end position="27"/>
    </location>
</feature>
<dbReference type="KEGG" id="htl:HPTL_0246"/>
<feature type="transmembrane region" description="Helical" evidence="7">
    <location>
        <begin position="124"/>
        <end position="145"/>
    </location>
</feature>
<dbReference type="PANTHER" id="PTHR30506">
    <property type="entry name" value="INNER MEMBRANE PROTEIN"/>
    <property type="match status" value="1"/>
</dbReference>
<dbReference type="GO" id="GO:0005886">
    <property type="term" value="C:plasma membrane"/>
    <property type="evidence" value="ECO:0007669"/>
    <property type="project" value="UniProtKB-SubCell"/>
</dbReference>
<feature type="domain" description="Glycine transporter" evidence="8">
    <location>
        <begin position="8"/>
        <end position="81"/>
    </location>
</feature>
<comment type="similarity">
    <text evidence="2">Belongs to the UPF0126 family.</text>
</comment>
<evidence type="ECO:0000256" key="4">
    <source>
        <dbReference type="ARBA" id="ARBA00022692"/>
    </source>
</evidence>
<feature type="transmembrane region" description="Helical" evidence="7">
    <location>
        <begin position="97"/>
        <end position="118"/>
    </location>
</feature>